<evidence type="ECO:0000256" key="1">
    <source>
        <dbReference type="SAM" id="MobiDB-lite"/>
    </source>
</evidence>
<evidence type="ECO:0000313" key="4">
    <source>
        <dbReference type="Proteomes" id="UP000318296"/>
    </source>
</evidence>
<comment type="caution">
    <text evidence="3">The sequence shown here is derived from an EMBL/GenBank/DDBJ whole genome shotgun (WGS) entry which is preliminary data.</text>
</comment>
<proteinExistence type="predicted"/>
<evidence type="ECO:0000313" key="3">
    <source>
        <dbReference type="EMBL" id="TSC90642.1"/>
    </source>
</evidence>
<feature type="compositionally biased region" description="Low complexity" evidence="1">
    <location>
        <begin position="62"/>
        <end position="80"/>
    </location>
</feature>
<keyword evidence="2" id="KW-0812">Transmembrane</keyword>
<feature type="region of interest" description="Disordered" evidence="1">
    <location>
        <begin position="62"/>
        <end position="81"/>
    </location>
</feature>
<accession>A0A554LCM8</accession>
<dbReference type="AlphaFoldDB" id="A0A554LCM8"/>
<organism evidence="3 4">
    <name type="scientific">Candidatus Berkelbacteria bacterium Licking1014_96</name>
    <dbReference type="NCBI Taxonomy" id="2017149"/>
    <lineage>
        <taxon>Bacteria</taxon>
        <taxon>Candidatus Berkelbacteria</taxon>
    </lineage>
</organism>
<reference evidence="3 4" key="1">
    <citation type="submission" date="2017-07" db="EMBL/GenBank/DDBJ databases">
        <title>Mechanisms for carbon and nitrogen cycling indicate functional differentiation within the Candidate Phyla Radiation.</title>
        <authorList>
            <person name="Danczak R.E."/>
            <person name="Johnston M.D."/>
            <person name="Kenah C."/>
            <person name="Slattery M."/>
            <person name="Wrighton K.C."/>
            <person name="Wilkins M.J."/>
        </authorList>
    </citation>
    <scope>NUCLEOTIDE SEQUENCE [LARGE SCALE GENOMIC DNA]</scope>
    <source>
        <strain evidence="3">Licking1014_96</strain>
    </source>
</reference>
<feature type="transmembrane region" description="Helical" evidence="2">
    <location>
        <begin position="25"/>
        <end position="47"/>
    </location>
</feature>
<dbReference type="EMBL" id="VMGH01000070">
    <property type="protein sequence ID" value="TSC90642.1"/>
    <property type="molecule type" value="Genomic_DNA"/>
</dbReference>
<evidence type="ECO:0000256" key="2">
    <source>
        <dbReference type="SAM" id="Phobius"/>
    </source>
</evidence>
<keyword evidence="2" id="KW-1133">Transmembrane helix</keyword>
<gene>
    <name evidence="3" type="ORF">CEN92_431</name>
</gene>
<dbReference type="Proteomes" id="UP000318296">
    <property type="component" value="Unassembled WGS sequence"/>
</dbReference>
<sequence>MIQNRNKLSEVGLEPDKPKGHIRAVWALTLILAFAIVIGGGVYFILWCSPWGENVSVNKSTTTSTLSSSVSPSGSPINSPKLSYQTYTESSRSSFSFEYPKDWQILKSNPYDADAEKMELVYESGNVLNTSLVVIEDHSNVTGATDVRQAAKDMLPAANFVTDTTLGGKPAIKASGDEGMPPRTRYFALNNGYLIIVIGENFEGNNNLTVVQQKNKSAFEHIISSWKWL</sequence>
<protein>
    <submittedName>
        <fullName evidence="3">Uncharacterized protein</fullName>
    </submittedName>
</protein>
<keyword evidence="2" id="KW-0472">Membrane</keyword>
<name>A0A554LCM8_9BACT</name>